<accession>A0AC35GNX1</accession>
<name>A0AC35GNX1_9BILA</name>
<dbReference type="Proteomes" id="UP000887580">
    <property type="component" value="Unplaced"/>
</dbReference>
<sequence>MTSRRWTTPAPSSEPRTIRVGAMFPRGITSLDTTISYSRTAGGLTVGMNKILSEKILTNTNFTFTFFFDQCNEAQSAGGAISLIKDSNVDVIIGPACSSSVSMAATIGAFYNFPVFAWSTVLSAELSNTQQYPTLASTSISTYTLVQALGEVFKVFEWNEFAFFYAVVIDNASPRCAYIQADMDSYVSTNDNMTMVYKRDTSGDSISQLRTSLRRMKSQARIIVTCYEFPNDKRNFMAAALDEGMTTNDYVFIFIQTVQLGFGEGVSGAVPFWVSTTATPDGRDNEIKKACEKVLIVDLQQLPDGIDSFYEQAKSAMFQWPINCVKDDCPPSNITKQAVYLADTFYMYALAVNRTIRQYPNDSNAFRNGTLIHSNVIGSFNGYSGTVKMNNNGTREPTINIIGLDGSGNQKVFFIIERKDNSTSNIIPQFQDEKVVWANRGGIRPLSHPVCDFDGSACPPSFLEANLAYVIGAIALIIAFLTILCLVIYYSIRVRQENRRKMDELWQIPFVRLVKPDEKDRDLTKSSRSMLSSISSTSTKLTHTSKKDTEHFDFYLFDKETIVGKKHASRPKFSEHDHVVFRAMQQLNHDNLCRFIGLSMDGPMYLSLWRYCSRGCLRVCVRDTIFC</sequence>
<dbReference type="WBParaSite" id="PS1159_v2.g7322.t2">
    <property type="protein sequence ID" value="PS1159_v2.g7322.t2"/>
    <property type="gene ID" value="PS1159_v2.g7322"/>
</dbReference>
<organism evidence="1 2">
    <name type="scientific">Panagrolaimus sp. PS1159</name>
    <dbReference type="NCBI Taxonomy" id="55785"/>
    <lineage>
        <taxon>Eukaryota</taxon>
        <taxon>Metazoa</taxon>
        <taxon>Ecdysozoa</taxon>
        <taxon>Nematoda</taxon>
        <taxon>Chromadorea</taxon>
        <taxon>Rhabditida</taxon>
        <taxon>Tylenchina</taxon>
        <taxon>Panagrolaimomorpha</taxon>
        <taxon>Panagrolaimoidea</taxon>
        <taxon>Panagrolaimidae</taxon>
        <taxon>Panagrolaimus</taxon>
    </lineage>
</organism>
<evidence type="ECO:0000313" key="1">
    <source>
        <dbReference type="Proteomes" id="UP000887580"/>
    </source>
</evidence>
<proteinExistence type="predicted"/>
<reference evidence="2" key="1">
    <citation type="submission" date="2022-11" db="UniProtKB">
        <authorList>
            <consortium name="WormBaseParasite"/>
        </authorList>
    </citation>
    <scope>IDENTIFICATION</scope>
</reference>
<protein>
    <submittedName>
        <fullName evidence="2">Receptor ligand binding region domain-containing protein</fullName>
    </submittedName>
</protein>
<evidence type="ECO:0000313" key="2">
    <source>
        <dbReference type="WBParaSite" id="PS1159_v2.g7322.t2"/>
    </source>
</evidence>